<organism evidence="2">
    <name type="scientific">marine sediment metagenome</name>
    <dbReference type="NCBI Taxonomy" id="412755"/>
    <lineage>
        <taxon>unclassified sequences</taxon>
        <taxon>metagenomes</taxon>
        <taxon>ecological metagenomes</taxon>
    </lineage>
</organism>
<feature type="non-terminal residue" evidence="2">
    <location>
        <position position="237"/>
    </location>
</feature>
<dbReference type="EMBL" id="BARV01035371">
    <property type="protein sequence ID" value="GAI56529.1"/>
    <property type="molecule type" value="Genomic_DNA"/>
</dbReference>
<gene>
    <name evidence="2" type="ORF">S06H3_55206</name>
</gene>
<dbReference type="AlphaFoldDB" id="X1RLY5"/>
<dbReference type="NCBIfam" id="TIGR00976">
    <property type="entry name" value="CocE_NonD"/>
    <property type="match status" value="1"/>
</dbReference>
<dbReference type="InterPro" id="IPR000383">
    <property type="entry name" value="Xaa-Pro-like_dom"/>
</dbReference>
<feature type="domain" description="Xaa-Pro dipeptidyl-peptidase-like" evidence="1">
    <location>
        <begin position="41"/>
        <end position="213"/>
    </location>
</feature>
<dbReference type="InterPro" id="IPR029058">
    <property type="entry name" value="AB_hydrolase_fold"/>
</dbReference>
<comment type="caution">
    <text evidence="2">The sequence shown here is derived from an EMBL/GenBank/DDBJ whole genome shotgun (WGS) entry which is preliminary data.</text>
</comment>
<dbReference type="InterPro" id="IPR005674">
    <property type="entry name" value="CocE/Ser_esterase"/>
</dbReference>
<dbReference type="Pfam" id="PF02129">
    <property type="entry name" value="Peptidase_S15"/>
    <property type="match status" value="1"/>
</dbReference>
<proteinExistence type="predicted"/>
<feature type="non-terminal residue" evidence="2">
    <location>
        <position position="1"/>
    </location>
</feature>
<reference evidence="2" key="1">
    <citation type="journal article" date="2014" name="Front. Microbiol.">
        <title>High frequency of phylogenetically diverse reductive dehalogenase-homologous genes in deep subseafloor sedimentary metagenomes.</title>
        <authorList>
            <person name="Kawai M."/>
            <person name="Futagami T."/>
            <person name="Toyoda A."/>
            <person name="Takaki Y."/>
            <person name="Nishi S."/>
            <person name="Hori S."/>
            <person name="Arai W."/>
            <person name="Tsubouchi T."/>
            <person name="Morono Y."/>
            <person name="Uchiyama I."/>
            <person name="Ito T."/>
            <person name="Fujiyama A."/>
            <person name="Inagaki F."/>
            <person name="Takami H."/>
        </authorList>
    </citation>
    <scope>NUCLEOTIDE SEQUENCE</scope>
    <source>
        <strain evidence="2">Expedition CK06-06</strain>
    </source>
</reference>
<dbReference type="SUPFAM" id="SSF53474">
    <property type="entry name" value="alpha/beta-Hydrolases"/>
    <property type="match status" value="1"/>
</dbReference>
<dbReference type="Gene3D" id="3.40.50.1820">
    <property type="entry name" value="alpha/beta hydrolase"/>
    <property type="match status" value="1"/>
</dbReference>
<accession>X1RLY5</accession>
<sequence length="237" mass="26627">RLFIILLALPFLLGTHALGQVTETADEPDFTVREEMVPMRDGVGLYTLIISPKNPVAPLPVLLSRTPYNATRSSGNLSASSLKAMLGTRFMGQDYIYVFQDIRGRFNSEGEYIMYRPPIGPFNRTDTDESTDAWDSMDWLVKNLSTNGRVGIWGTSYPGWLTLAAMRDPHPALAAAVPINPVVDTWKADDWFHWGAFRGAYAFDFIYKMETNTDSPSKFPYDQNELYSWLLPKGALG</sequence>
<dbReference type="GO" id="GO:0016787">
    <property type="term" value="F:hydrolase activity"/>
    <property type="evidence" value="ECO:0007669"/>
    <property type="project" value="InterPro"/>
</dbReference>
<name>X1RLY5_9ZZZZ</name>
<evidence type="ECO:0000313" key="2">
    <source>
        <dbReference type="EMBL" id="GAI56529.1"/>
    </source>
</evidence>
<protein>
    <recommendedName>
        <fullName evidence="1">Xaa-Pro dipeptidyl-peptidase-like domain-containing protein</fullName>
    </recommendedName>
</protein>
<evidence type="ECO:0000259" key="1">
    <source>
        <dbReference type="Pfam" id="PF02129"/>
    </source>
</evidence>